<dbReference type="SUPFAM" id="SSF53850">
    <property type="entry name" value="Periplasmic binding protein-like II"/>
    <property type="match status" value="1"/>
</dbReference>
<organism evidence="1 2">
    <name type="scientific">Janthinobacterium fluminis</name>
    <dbReference type="NCBI Taxonomy" id="2987524"/>
    <lineage>
        <taxon>Bacteria</taxon>
        <taxon>Pseudomonadati</taxon>
        <taxon>Pseudomonadota</taxon>
        <taxon>Betaproteobacteria</taxon>
        <taxon>Burkholderiales</taxon>
        <taxon>Oxalobacteraceae</taxon>
        <taxon>Janthinobacterium</taxon>
    </lineage>
</organism>
<dbReference type="RefSeq" id="WP_273669431.1">
    <property type="nucleotide sequence ID" value="NZ_JAQQXR010000001.1"/>
</dbReference>
<dbReference type="Gene3D" id="3.40.190.10">
    <property type="entry name" value="Periplasmic binding protein-like II"/>
    <property type="match status" value="2"/>
</dbReference>
<evidence type="ECO:0000313" key="2">
    <source>
        <dbReference type="Proteomes" id="UP001221208"/>
    </source>
</evidence>
<sequence length="283" mass="31794">MLATLLCCGAAAGAGVKVVYPADEAAGGTRFNDLIELLQQALEKTAAEYGPFELRASHAGMTEARYLAELKSPGREINIAWTSTSKAKERELLPLRIPLRKGLLGYRIALIAQDKQALVDQVDTIEDLRKLTFGQGLGWGDTELYEANGIHVSKARYENLFAMTALGRVDIFPRGISEIFVEHQSHVAANPTLAIEKNLLIYYPWPYYFFFNRQDAALKARVESGLRTMLTDGSFDLLFRKYHGLAIEQAELSRRRVIRIDNDMLPPETPLNDPSLWFDPSRY</sequence>
<gene>
    <name evidence="1" type="ORF">OIK44_04255</name>
</gene>
<dbReference type="EMBL" id="JAQQXR010000001">
    <property type="protein sequence ID" value="MDC8756797.1"/>
    <property type="molecule type" value="Genomic_DNA"/>
</dbReference>
<name>A0ABT5JVN7_9BURK</name>
<reference evidence="1 2" key="1">
    <citation type="submission" date="2022-10" db="EMBL/GenBank/DDBJ databases">
        <title>Janthinobacterium sp. hw3 Genome sequencing.</title>
        <authorList>
            <person name="Park S."/>
        </authorList>
    </citation>
    <scope>NUCLEOTIDE SEQUENCE [LARGE SCALE GENOMIC DNA]</scope>
    <source>
        <strain evidence="2">hw3</strain>
    </source>
</reference>
<accession>A0ABT5JVN7</accession>
<evidence type="ECO:0000313" key="1">
    <source>
        <dbReference type="EMBL" id="MDC8756797.1"/>
    </source>
</evidence>
<dbReference type="Proteomes" id="UP001221208">
    <property type="component" value="Unassembled WGS sequence"/>
</dbReference>
<comment type="caution">
    <text evidence="1">The sequence shown here is derived from an EMBL/GenBank/DDBJ whole genome shotgun (WGS) entry which is preliminary data.</text>
</comment>
<keyword evidence="2" id="KW-1185">Reference proteome</keyword>
<protein>
    <submittedName>
        <fullName evidence="1">Amino acid ABC transporter substrate-binding protein</fullName>
    </submittedName>
</protein>
<proteinExistence type="predicted"/>